<dbReference type="AlphaFoldDB" id="A0AAV7LP21"/>
<protein>
    <submittedName>
        <fullName evidence="2">Uncharacterized protein</fullName>
    </submittedName>
</protein>
<evidence type="ECO:0000256" key="1">
    <source>
        <dbReference type="SAM" id="MobiDB-lite"/>
    </source>
</evidence>
<keyword evidence="3" id="KW-1185">Reference proteome</keyword>
<proteinExistence type="predicted"/>
<organism evidence="2 3">
    <name type="scientific">Pleurodeles waltl</name>
    <name type="common">Iberian ribbed newt</name>
    <dbReference type="NCBI Taxonomy" id="8319"/>
    <lineage>
        <taxon>Eukaryota</taxon>
        <taxon>Metazoa</taxon>
        <taxon>Chordata</taxon>
        <taxon>Craniata</taxon>
        <taxon>Vertebrata</taxon>
        <taxon>Euteleostomi</taxon>
        <taxon>Amphibia</taxon>
        <taxon>Batrachia</taxon>
        <taxon>Caudata</taxon>
        <taxon>Salamandroidea</taxon>
        <taxon>Salamandridae</taxon>
        <taxon>Pleurodelinae</taxon>
        <taxon>Pleurodeles</taxon>
    </lineage>
</organism>
<dbReference type="Proteomes" id="UP001066276">
    <property type="component" value="Chromosome 11"/>
</dbReference>
<comment type="caution">
    <text evidence="2">The sequence shown here is derived from an EMBL/GenBank/DDBJ whole genome shotgun (WGS) entry which is preliminary data.</text>
</comment>
<feature type="region of interest" description="Disordered" evidence="1">
    <location>
        <begin position="50"/>
        <end position="87"/>
    </location>
</feature>
<dbReference type="EMBL" id="JANPWB010000015">
    <property type="protein sequence ID" value="KAJ1092147.1"/>
    <property type="molecule type" value="Genomic_DNA"/>
</dbReference>
<gene>
    <name evidence="2" type="ORF">NDU88_005259</name>
</gene>
<name>A0AAV7LP21_PLEWA</name>
<accession>A0AAV7LP21</accession>
<reference evidence="2" key="1">
    <citation type="journal article" date="2022" name="bioRxiv">
        <title>Sequencing and chromosome-scale assembly of the giantPleurodeles waltlgenome.</title>
        <authorList>
            <person name="Brown T."/>
            <person name="Elewa A."/>
            <person name="Iarovenko S."/>
            <person name="Subramanian E."/>
            <person name="Araus A.J."/>
            <person name="Petzold A."/>
            <person name="Susuki M."/>
            <person name="Suzuki K.-i.T."/>
            <person name="Hayashi T."/>
            <person name="Toyoda A."/>
            <person name="Oliveira C."/>
            <person name="Osipova E."/>
            <person name="Leigh N.D."/>
            <person name="Simon A."/>
            <person name="Yun M.H."/>
        </authorList>
    </citation>
    <scope>NUCLEOTIDE SEQUENCE</scope>
    <source>
        <strain evidence="2">20211129_DDA</strain>
        <tissue evidence="2">Liver</tissue>
    </source>
</reference>
<evidence type="ECO:0000313" key="2">
    <source>
        <dbReference type="EMBL" id="KAJ1092147.1"/>
    </source>
</evidence>
<evidence type="ECO:0000313" key="3">
    <source>
        <dbReference type="Proteomes" id="UP001066276"/>
    </source>
</evidence>
<sequence length="87" mass="9623">MEVNASVRTRGHQLRSLLLAPRSAMWSGVAPKRCYDPLIHNRMARRGLAFAPNGESPAKRRKQGNNLVTPDPKEGGIRSIPIETHSP</sequence>